<evidence type="ECO:0000313" key="3">
    <source>
        <dbReference type="Proteomes" id="UP000288012"/>
    </source>
</evidence>
<keyword evidence="1" id="KW-0812">Transmembrane</keyword>
<dbReference type="Proteomes" id="UP000288012">
    <property type="component" value="Unassembled WGS sequence"/>
</dbReference>
<dbReference type="EMBL" id="RZGR01000007">
    <property type="protein sequence ID" value="RUQ89494.1"/>
    <property type="molecule type" value="Genomic_DNA"/>
</dbReference>
<organism evidence="2 3">
    <name type="scientific">Legionella septentrionalis</name>
    <dbReference type="NCBI Taxonomy" id="2498109"/>
    <lineage>
        <taxon>Bacteria</taxon>
        <taxon>Pseudomonadati</taxon>
        <taxon>Pseudomonadota</taxon>
        <taxon>Gammaproteobacteria</taxon>
        <taxon>Legionellales</taxon>
        <taxon>Legionellaceae</taxon>
        <taxon>Legionella</taxon>
    </lineage>
</organism>
<sequence>MKSKSIRSYLLAGLVVWLPILVTFVILRFIVDLLDQTMALLPKAYQPEQLFGFHLPGLGVLLSLILLMVTGIVATNFLGQRLVWWSESVLERIPLVRSIYNAAKQVIHAIFGANGQSFRKVLLVEYPRKGMWSLAFQTGVSNFEVHTGAEMVSIFIPTTPNPTSGFLMMVPKTEVIELTMSIDEALKFIISLGVMQPVAMGAFAVKEQLSQ</sequence>
<dbReference type="OrthoDB" id="9780267at2"/>
<feature type="transmembrane region" description="Helical" evidence="1">
    <location>
        <begin position="51"/>
        <end position="78"/>
    </location>
</feature>
<evidence type="ECO:0000256" key="1">
    <source>
        <dbReference type="SAM" id="Phobius"/>
    </source>
</evidence>
<dbReference type="PANTHER" id="PTHR31876">
    <property type="entry name" value="COV-LIKE PROTEIN 1"/>
    <property type="match status" value="1"/>
</dbReference>
<gene>
    <name evidence="2" type="ORF">EKM59_03600</name>
</gene>
<keyword evidence="1" id="KW-0472">Membrane</keyword>
<keyword evidence="3" id="KW-1185">Reference proteome</keyword>
<accession>A0A3S0XH60</accession>
<dbReference type="AlphaFoldDB" id="A0A3S0XH60"/>
<dbReference type="RefSeq" id="WP_126953928.1">
    <property type="nucleotide sequence ID" value="NZ_RZGR01000007.1"/>
</dbReference>
<proteinExistence type="predicted"/>
<name>A0A3S0XH60_9GAMM</name>
<evidence type="ECO:0000313" key="2">
    <source>
        <dbReference type="EMBL" id="RUQ89494.1"/>
    </source>
</evidence>
<keyword evidence="1" id="KW-1133">Transmembrane helix</keyword>
<protein>
    <submittedName>
        <fullName evidence="2">DUF502 domain-containing protein</fullName>
    </submittedName>
</protein>
<dbReference type="PANTHER" id="PTHR31876:SF26">
    <property type="entry name" value="PROTEIN LIKE COV 2"/>
    <property type="match status" value="1"/>
</dbReference>
<feature type="transmembrane region" description="Helical" evidence="1">
    <location>
        <begin position="9"/>
        <end position="31"/>
    </location>
</feature>
<reference evidence="2 3" key="1">
    <citation type="submission" date="2018-12" db="EMBL/GenBank/DDBJ databases">
        <title>Legionella sp,whole genome shotgun sequence.</title>
        <authorList>
            <person name="Wu H."/>
        </authorList>
    </citation>
    <scope>NUCLEOTIDE SEQUENCE [LARGE SCALE GENOMIC DNA]</scope>
    <source>
        <strain evidence="3">km714</strain>
    </source>
</reference>
<comment type="caution">
    <text evidence="2">The sequence shown here is derived from an EMBL/GenBank/DDBJ whole genome shotgun (WGS) entry which is preliminary data.</text>
</comment>
<dbReference type="InterPro" id="IPR007462">
    <property type="entry name" value="COV1-like"/>
</dbReference>
<dbReference type="Pfam" id="PF04367">
    <property type="entry name" value="DUF502"/>
    <property type="match status" value="1"/>
</dbReference>